<feature type="disulfide bond" evidence="19">
    <location>
        <begin position="743"/>
        <end position="752"/>
    </location>
</feature>
<dbReference type="GO" id="GO:0051241">
    <property type="term" value="P:negative regulation of multicellular organismal process"/>
    <property type="evidence" value="ECO:0007669"/>
    <property type="project" value="UniProtKB-ARBA"/>
</dbReference>
<keyword evidence="6" id="KW-0963">Cytoplasm</keyword>
<feature type="domain" description="EGF-like" evidence="23">
    <location>
        <begin position="2027"/>
        <end position="2063"/>
    </location>
</feature>
<feature type="disulfide bond" evidence="19">
    <location>
        <begin position="591"/>
        <end position="600"/>
    </location>
</feature>
<feature type="domain" description="EGF-like" evidence="23">
    <location>
        <begin position="495"/>
        <end position="531"/>
    </location>
</feature>
<dbReference type="SMART" id="SM00179">
    <property type="entry name" value="EGF_CA"/>
    <property type="match status" value="35"/>
</dbReference>
<feature type="domain" description="EGF-like" evidence="23">
    <location>
        <begin position="987"/>
        <end position="1023"/>
    </location>
</feature>
<feature type="domain" description="EGF-like" evidence="23">
    <location>
        <begin position="1333"/>
        <end position="1369"/>
    </location>
</feature>
<proteinExistence type="predicted"/>
<dbReference type="InterPro" id="IPR013320">
    <property type="entry name" value="ConA-like_dom_sf"/>
</dbReference>
<feature type="disulfide bond" evidence="19">
    <location>
        <begin position="1208"/>
        <end position="1217"/>
    </location>
</feature>
<feature type="domain" description="EGF-like" evidence="23">
    <location>
        <begin position="173"/>
        <end position="215"/>
    </location>
</feature>
<dbReference type="GO" id="GO:0005509">
    <property type="term" value="F:calcium ion binding"/>
    <property type="evidence" value="ECO:0007669"/>
    <property type="project" value="InterPro"/>
</dbReference>
<feature type="domain" description="EGF-like" evidence="23">
    <location>
        <begin position="603"/>
        <end position="639"/>
    </location>
</feature>
<feature type="disulfide bond" evidence="19">
    <location>
        <begin position="2613"/>
        <end position="2630"/>
    </location>
</feature>
<dbReference type="FunFam" id="2.10.25.10:FF:000472">
    <property type="entry name" value="Uncharacterized protein, isoform A"/>
    <property type="match status" value="5"/>
</dbReference>
<dbReference type="InterPro" id="IPR000152">
    <property type="entry name" value="EGF-type_Asp/Asn_hydroxyl_site"/>
</dbReference>
<feature type="disulfide bond" evidence="19">
    <location>
        <begin position="186"/>
        <end position="203"/>
    </location>
</feature>
<feature type="disulfide bond" evidence="19">
    <location>
        <begin position="1072"/>
        <end position="1089"/>
    </location>
</feature>
<keyword evidence="18" id="KW-0966">Cell projection</keyword>
<feature type="domain" description="EGF-like" evidence="23">
    <location>
        <begin position="562"/>
        <end position="601"/>
    </location>
</feature>
<dbReference type="PROSITE" id="PS50025">
    <property type="entry name" value="LAM_G_DOMAIN"/>
    <property type="match status" value="5"/>
</dbReference>
<evidence type="ECO:0000256" key="18">
    <source>
        <dbReference type="ARBA" id="ARBA00023273"/>
    </source>
</evidence>
<feature type="domain" description="EGF-like" evidence="23">
    <location>
        <begin position="2340"/>
        <end position="2381"/>
    </location>
</feature>
<feature type="domain" description="Laminin G" evidence="22">
    <location>
        <begin position="1831"/>
        <end position="2031"/>
    </location>
</feature>
<feature type="disulfide bond" evidence="19">
    <location>
        <begin position="781"/>
        <end position="790"/>
    </location>
</feature>
<keyword evidence="24" id="KW-1185">Reference proteome</keyword>
<dbReference type="GO" id="GO:0005112">
    <property type="term" value="F:Notch binding"/>
    <property type="evidence" value="ECO:0007669"/>
    <property type="project" value="TreeGrafter"/>
</dbReference>
<feature type="domain" description="EGF-like" evidence="23">
    <location>
        <begin position="2567"/>
        <end position="2603"/>
    </location>
</feature>
<evidence type="ECO:0000256" key="7">
    <source>
        <dbReference type="ARBA" id="ARBA00022525"/>
    </source>
</evidence>
<feature type="domain" description="EGF-like" evidence="23">
    <location>
        <begin position="410"/>
        <end position="448"/>
    </location>
</feature>
<dbReference type="FunFam" id="2.60.120.200:FF:000210">
    <property type="entry name" value="Protein eyes shut homolog"/>
    <property type="match status" value="1"/>
</dbReference>
<feature type="domain" description="EGF-like" evidence="23">
    <location>
        <begin position="755"/>
        <end position="791"/>
    </location>
</feature>
<feature type="disulfide bond" evidence="19">
    <location>
        <begin position="1457"/>
        <end position="1467"/>
    </location>
</feature>
<feature type="chain" id="PRO_5026760075" evidence="21">
    <location>
        <begin position="22"/>
        <end position="2835"/>
    </location>
</feature>
<feature type="disulfide bond" evidence="19">
    <location>
        <begin position="572"/>
        <end position="589"/>
    </location>
</feature>
<feature type="disulfide bond" evidence="19">
    <location>
        <begin position="262"/>
        <end position="272"/>
    </location>
</feature>
<dbReference type="FunFam" id="2.10.25.10:FF:000123">
    <property type="entry name" value="Crumbs homolog 1 (Drosophila)"/>
    <property type="match status" value="1"/>
</dbReference>
<feature type="disulfide bond" evidence="19">
    <location>
        <begin position="1816"/>
        <end position="1825"/>
    </location>
</feature>
<feature type="disulfide bond" evidence="19">
    <location>
        <begin position="1441"/>
        <end position="1450"/>
    </location>
</feature>
<keyword evidence="8 19" id="KW-0245">EGF-like domain</keyword>
<dbReference type="InterPro" id="IPR006150">
    <property type="entry name" value="Cys_repeat_1"/>
</dbReference>
<dbReference type="InterPro" id="IPR013032">
    <property type="entry name" value="EGF-like_CS"/>
</dbReference>
<feature type="disulfide bond" evidence="19">
    <location>
        <begin position="1132"/>
        <end position="1141"/>
    </location>
</feature>
<reference evidence="25" key="1">
    <citation type="submission" date="2025-08" db="UniProtKB">
        <authorList>
            <consortium name="RefSeq"/>
        </authorList>
    </citation>
    <scope>IDENTIFICATION</scope>
</reference>
<evidence type="ECO:0000256" key="20">
    <source>
        <dbReference type="PROSITE-ProRule" id="PRU00122"/>
    </source>
</evidence>
<feature type="domain" description="EGF-like" evidence="23">
    <location>
        <begin position="258"/>
        <end position="294"/>
    </location>
</feature>
<feature type="disulfide bond" evidence="19">
    <location>
        <begin position="857"/>
        <end position="866"/>
    </location>
</feature>
<keyword evidence="9" id="KW-0812">Transmembrane</keyword>
<dbReference type="GO" id="GO:0042995">
    <property type="term" value="C:cell projection"/>
    <property type="evidence" value="ECO:0007669"/>
    <property type="project" value="UniProtKB-SubCell"/>
</dbReference>
<feature type="disulfide bond" evidence="19">
    <location>
        <begin position="360"/>
        <end position="369"/>
    </location>
</feature>
<feature type="domain" description="EGF-like" evidence="23">
    <location>
        <begin position="2064"/>
        <end position="2100"/>
    </location>
</feature>
<dbReference type="OrthoDB" id="283575at2759"/>
<evidence type="ECO:0000256" key="13">
    <source>
        <dbReference type="ARBA" id="ARBA00022989"/>
    </source>
</evidence>
<organism evidence="24 25">
    <name type="scientific">Lepidothrix coronata</name>
    <name type="common">blue-crowned manakin</name>
    <dbReference type="NCBI Taxonomy" id="321398"/>
    <lineage>
        <taxon>Eukaryota</taxon>
        <taxon>Metazoa</taxon>
        <taxon>Chordata</taxon>
        <taxon>Craniata</taxon>
        <taxon>Vertebrata</taxon>
        <taxon>Euteleostomi</taxon>
        <taxon>Archelosauria</taxon>
        <taxon>Archosauria</taxon>
        <taxon>Dinosauria</taxon>
        <taxon>Saurischia</taxon>
        <taxon>Theropoda</taxon>
        <taxon>Coelurosauria</taxon>
        <taxon>Aves</taxon>
        <taxon>Neognathae</taxon>
        <taxon>Neoaves</taxon>
        <taxon>Telluraves</taxon>
        <taxon>Australaves</taxon>
        <taxon>Passeriformes</taxon>
        <taxon>Pipridae</taxon>
        <taxon>Lepidothrix</taxon>
    </lineage>
</organism>
<evidence type="ECO:0000256" key="21">
    <source>
        <dbReference type="SAM" id="SignalP"/>
    </source>
</evidence>
<feature type="domain" description="EGF-like" evidence="23">
    <location>
        <begin position="1182"/>
        <end position="1218"/>
    </location>
</feature>
<feature type="disulfide bond" evidence="19">
    <location>
        <begin position="819"/>
        <end position="828"/>
    </location>
</feature>
<feature type="disulfide bond" evidence="19">
    <location>
        <begin position="1246"/>
        <end position="1255"/>
    </location>
</feature>
<dbReference type="GO" id="GO:0005886">
    <property type="term" value="C:plasma membrane"/>
    <property type="evidence" value="ECO:0007669"/>
    <property type="project" value="UniProtKB-SubCell"/>
</dbReference>
<evidence type="ECO:0000256" key="15">
    <source>
        <dbReference type="ARBA" id="ARBA00023157"/>
    </source>
</evidence>
<feature type="domain" description="EGF-like" evidence="23">
    <location>
        <begin position="1103"/>
        <end position="1142"/>
    </location>
</feature>
<keyword evidence="10 21" id="KW-0732">Signal</keyword>
<keyword evidence="11" id="KW-0677">Repeat</keyword>
<feature type="domain" description="Laminin G" evidence="22">
    <location>
        <begin position="2388"/>
        <end position="2566"/>
    </location>
</feature>
<feature type="disulfide bond" evidence="19">
    <location>
        <begin position="1480"/>
        <end position="1489"/>
    </location>
</feature>
<feature type="domain" description="EGF-like" evidence="23">
    <location>
        <begin position="641"/>
        <end position="677"/>
    </location>
</feature>
<dbReference type="FunFam" id="2.10.25.10:FF:000591">
    <property type="entry name" value="Protein eyes shut homolog"/>
    <property type="match status" value="1"/>
</dbReference>
<evidence type="ECO:0000256" key="14">
    <source>
        <dbReference type="ARBA" id="ARBA00023136"/>
    </source>
</evidence>
<evidence type="ECO:0000256" key="6">
    <source>
        <dbReference type="ARBA" id="ARBA00022490"/>
    </source>
</evidence>
<evidence type="ECO:0000313" key="24">
    <source>
        <dbReference type="Proteomes" id="UP000504624"/>
    </source>
</evidence>
<dbReference type="FunFam" id="2.10.25.10:FF:000142">
    <property type="entry name" value="Crumbs cell polarity complex component 2"/>
    <property type="match status" value="1"/>
</dbReference>
<feature type="disulfide bond" evidence="19">
    <location>
        <begin position="1284"/>
        <end position="1293"/>
    </location>
</feature>
<dbReference type="FunFam" id="2.10.25.10:FF:000508">
    <property type="entry name" value="Eyes shut homolog"/>
    <property type="match status" value="1"/>
</dbReference>
<feature type="domain" description="EGF-like" evidence="23">
    <location>
        <begin position="2604"/>
        <end position="2642"/>
    </location>
</feature>
<dbReference type="FunFam" id="2.10.25.10:FF:000722">
    <property type="entry name" value="Protein eyes shut homolog"/>
    <property type="match status" value="1"/>
</dbReference>
<evidence type="ECO:0000256" key="12">
    <source>
        <dbReference type="ARBA" id="ARBA00022837"/>
    </source>
</evidence>
<dbReference type="RefSeq" id="XP_017679402.1">
    <property type="nucleotide sequence ID" value="XM_017823913.1"/>
</dbReference>
<feature type="domain" description="EGF-like" evidence="23">
    <location>
        <begin position="1453"/>
        <end position="1490"/>
    </location>
</feature>
<evidence type="ECO:0000256" key="8">
    <source>
        <dbReference type="ARBA" id="ARBA00022536"/>
    </source>
</evidence>
<feature type="domain" description="EGF-like" evidence="23">
    <location>
        <begin position="950"/>
        <end position="985"/>
    </location>
</feature>
<feature type="disulfide bond" evidence="19">
    <location>
        <begin position="938"/>
        <end position="947"/>
    </location>
</feature>
<dbReference type="Gene3D" id="2.60.120.200">
    <property type="match status" value="5"/>
</dbReference>
<feature type="domain" description="EGF-like" evidence="23">
    <location>
        <begin position="1025"/>
        <end position="1061"/>
    </location>
</feature>
<dbReference type="InterPro" id="IPR000742">
    <property type="entry name" value="EGF"/>
</dbReference>
<feature type="disulfide bond" evidence="19">
    <location>
        <begin position="284"/>
        <end position="293"/>
    </location>
</feature>
<dbReference type="Pfam" id="PF25024">
    <property type="entry name" value="EGF_TEN"/>
    <property type="match status" value="3"/>
</dbReference>
<dbReference type="PROSITE" id="PS50026">
    <property type="entry name" value="EGF_3"/>
    <property type="match status" value="40"/>
</dbReference>
<feature type="disulfide bond" evidence="19">
    <location>
        <begin position="483"/>
        <end position="492"/>
    </location>
</feature>
<dbReference type="FunFam" id="2.10.25.10:FF:000318">
    <property type="entry name" value="Eyes shut homolog"/>
    <property type="match status" value="1"/>
</dbReference>
<feature type="domain" description="EGF-like" evidence="23">
    <location>
        <begin position="1415"/>
        <end position="1451"/>
    </location>
</feature>
<dbReference type="CTD" id="346007"/>
<evidence type="ECO:0000256" key="3">
    <source>
        <dbReference type="ARBA" id="ARBA00004316"/>
    </source>
</evidence>
<feature type="disulfide bond" evidence="20">
    <location>
        <begin position="2539"/>
        <end position="2566"/>
    </location>
</feature>
<dbReference type="CDD" id="cd00054">
    <property type="entry name" value="EGF_CA"/>
    <property type="match status" value="28"/>
</dbReference>
<feature type="domain" description="Laminin G" evidence="22">
    <location>
        <begin position="2647"/>
        <end position="2835"/>
    </location>
</feature>
<feature type="disulfide bond" evidence="19">
    <location>
        <begin position="1091"/>
        <end position="1100"/>
    </location>
</feature>
<dbReference type="GO" id="GO:0005576">
    <property type="term" value="C:extracellular region"/>
    <property type="evidence" value="ECO:0007669"/>
    <property type="project" value="UniProtKB-SubCell"/>
</dbReference>
<feature type="disulfide bond" evidence="19">
    <location>
        <begin position="1359"/>
        <end position="1368"/>
    </location>
</feature>
<feature type="disulfide bond" evidence="19">
    <location>
        <begin position="1013"/>
        <end position="1022"/>
    </location>
</feature>
<keyword evidence="12" id="KW-0106">Calcium</keyword>
<feature type="disulfide bond" evidence="19">
    <location>
        <begin position="246"/>
        <end position="255"/>
    </location>
</feature>
<dbReference type="GeneID" id="108501717"/>
<feature type="domain" description="EGF-like" evidence="23">
    <location>
        <begin position="1220"/>
        <end position="1256"/>
    </location>
</feature>
<evidence type="ECO:0000256" key="10">
    <source>
        <dbReference type="ARBA" id="ARBA00022729"/>
    </source>
</evidence>
<feature type="domain" description="EGF-like" evidence="23">
    <location>
        <begin position="831"/>
        <end position="867"/>
    </location>
</feature>
<feature type="domain" description="EGF-like" evidence="23">
    <location>
        <begin position="1258"/>
        <end position="1294"/>
    </location>
</feature>
<dbReference type="GO" id="GO:0051240">
    <property type="term" value="P:positive regulation of multicellular organismal process"/>
    <property type="evidence" value="ECO:0007669"/>
    <property type="project" value="UniProtKB-ARBA"/>
</dbReference>
<feature type="domain" description="EGF-like" evidence="23">
    <location>
        <begin position="679"/>
        <end position="715"/>
    </location>
</feature>
<dbReference type="GO" id="GO:0007219">
    <property type="term" value="P:Notch signaling pathway"/>
    <property type="evidence" value="ECO:0007669"/>
    <property type="project" value="TreeGrafter"/>
</dbReference>
<feature type="disulfide bond" evidence="19">
    <location>
        <begin position="1051"/>
        <end position="1060"/>
    </location>
</feature>
<feature type="domain" description="EGF-like" evidence="23">
    <location>
        <begin position="717"/>
        <end position="753"/>
    </location>
</feature>
<dbReference type="Pfam" id="PF12661">
    <property type="entry name" value="hEGF"/>
    <property type="match status" value="2"/>
</dbReference>
<dbReference type="FunFam" id="2.10.25.10:FF:000425">
    <property type="entry name" value="Eyes shut homolog"/>
    <property type="match status" value="1"/>
</dbReference>
<feature type="signal peptide" evidence="21">
    <location>
        <begin position="1"/>
        <end position="21"/>
    </location>
</feature>
<feature type="disulfide bond" evidence="19">
    <location>
        <begin position="205"/>
        <end position="214"/>
    </location>
</feature>
<dbReference type="SUPFAM" id="SSF57184">
    <property type="entry name" value="Growth factor receptor domain"/>
    <property type="match status" value="4"/>
</dbReference>
<dbReference type="FunFam" id="2.10.25.10:FF:000327">
    <property type="entry name" value="neurogenic locus notch homolog protein 4"/>
    <property type="match status" value="2"/>
</dbReference>
<feature type="domain" description="EGF-like" evidence="23">
    <location>
        <begin position="1785"/>
        <end position="1826"/>
    </location>
</feature>
<keyword evidence="14" id="KW-0472">Membrane</keyword>
<dbReference type="InterPro" id="IPR018097">
    <property type="entry name" value="EGF_Ca-bd_CS"/>
</dbReference>
<feature type="disulfide bond" evidence="19">
    <location>
        <begin position="2328"/>
        <end position="2337"/>
    </location>
</feature>
<dbReference type="GO" id="GO:0005856">
    <property type="term" value="C:cytoskeleton"/>
    <property type="evidence" value="ECO:0007669"/>
    <property type="project" value="UniProtKB-SubCell"/>
</dbReference>
<dbReference type="SUPFAM" id="SSF49899">
    <property type="entry name" value="Concanavalin A-like lectins/glucanases"/>
    <property type="match status" value="5"/>
</dbReference>
<keyword evidence="5" id="KW-1003">Cell membrane</keyword>
<feature type="disulfide bond" evidence="19">
    <location>
        <begin position="1403"/>
        <end position="1412"/>
    </location>
</feature>
<feature type="disulfide bond" evidence="19">
    <location>
        <begin position="705"/>
        <end position="714"/>
    </location>
</feature>
<dbReference type="PROSITE" id="PS01187">
    <property type="entry name" value="EGF_CA"/>
    <property type="match status" value="6"/>
</dbReference>
<keyword evidence="13" id="KW-1133">Transmembrane helix</keyword>
<evidence type="ECO:0000256" key="2">
    <source>
        <dbReference type="ARBA" id="ARBA00004251"/>
    </source>
</evidence>
<feature type="disulfide bond" evidence="19">
    <location>
        <begin position="1321"/>
        <end position="1330"/>
    </location>
</feature>
<feature type="domain" description="EGF-like" evidence="23">
    <location>
        <begin position="793"/>
        <end position="829"/>
    </location>
</feature>
<dbReference type="FunFam" id="2.60.120.200:FF:000190">
    <property type="entry name" value="Protein eyes shut homolog"/>
    <property type="match status" value="1"/>
</dbReference>
<feature type="disulfide bond" evidence="19">
    <location>
        <begin position="2632"/>
        <end position="2641"/>
    </location>
</feature>
<evidence type="ECO:0000256" key="4">
    <source>
        <dbReference type="ARBA" id="ARBA00004613"/>
    </source>
</evidence>
<dbReference type="PANTHER" id="PTHR12916">
    <property type="entry name" value="CYTOCHROME C OXIDASE POLYPEPTIDE VIC-2"/>
    <property type="match status" value="1"/>
</dbReference>
<evidence type="ECO:0000256" key="1">
    <source>
        <dbReference type="ARBA" id="ARBA00004245"/>
    </source>
</evidence>
<dbReference type="PROSITE" id="PS01186">
    <property type="entry name" value="EGF_2"/>
    <property type="match status" value="30"/>
</dbReference>
<feature type="domain" description="EGF-like" evidence="23">
    <location>
        <begin position="372"/>
        <end position="408"/>
    </location>
</feature>
<dbReference type="FunFam" id="2.60.120.200:FF:000183">
    <property type="entry name" value="Protein eyes shut homolog"/>
    <property type="match status" value="1"/>
</dbReference>
<dbReference type="GO" id="GO:0048589">
    <property type="term" value="P:developmental growth"/>
    <property type="evidence" value="ECO:0007669"/>
    <property type="project" value="UniProtKB-ARBA"/>
</dbReference>
<dbReference type="Proteomes" id="UP000504624">
    <property type="component" value="Unplaced"/>
</dbReference>
<feature type="disulfide bond" evidence="19">
    <location>
        <begin position="629"/>
        <end position="638"/>
    </location>
</feature>
<protein>
    <submittedName>
        <fullName evidence="25">Protein eyes shut homolog</fullName>
    </submittedName>
</protein>
<feature type="domain" description="EGF-like" evidence="23">
    <location>
        <begin position="906"/>
        <end position="948"/>
    </location>
</feature>
<feature type="disulfide bond" evidence="19">
    <location>
        <begin position="2053"/>
        <end position="2062"/>
    </location>
</feature>
<feature type="disulfide bond" evidence="19">
    <location>
        <begin position="2593"/>
        <end position="2602"/>
    </location>
</feature>
<dbReference type="PROSITE" id="PS00022">
    <property type="entry name" value="EGF_1"/>
    <property type="match status" value="38"/>
</dbReference>
<evidence type="ECO:0000256" key="9">
    <source>
        <dbReference type="ARBA" id="ARBA00022692"/>
    </source>
</evidence>
<gene>
    <name evidence="25" type="primary">EYS</name>
</gene>
<feature type="disulfide bond" evidence="19">
    <location>
        <begin position="895"/>
        <end position="904"/>
    </location>
</feature>
<dbReference type="FunFam" id="2.10.25.10:FF:000031">
    <property type="entry name" value="neurogenic locus notch homolog protein 3"/>
    <property type="match status" value="1"/>
</dbReference>
<dbReference type="FunFam" id="2.10.25.10:FF:000004">
    <property type="entry name" value="Neurogenic locus notch 1"/>
    <property type="match status" value="1"/>
</dbReference>
<dbReference type="SMART" id="SM00181">
    <property type="entry name" value="EGF"/>
    <property type="match status" value="40"/>
</dbReference>
<dbReference type="PANTHER" id="PTHR12916:SF4">
    <property type="entry name" value="UNINFLATABLE, ISOFORM C"/>
    <property type="match status" value="1"/>
</dbReference>
<dbReference type="Pfam" id="PF02210">
    <property type="entry name" value="Laminin_G_2"/>
    <property type="match status" value="5"/>
</dbReference>
<feature type="disulfide bond" evidence="19">
    <location>
        <begin position="1170"/>
        <end position="1179"/>
    </location>
</feature>
<feature type="domain" description="EGF-like" evidence="23">
    <location>
        <begin position="216"/>
        <end position="256"/>
    </location>
</feature>
<dbReference type="FunFam" id="2.10.25.10:FF:000122">
    <property type="entry name" value="Protein crumbs homolog 2"/>
    <property type="match status" value="1"/>
</dbReference>
<feature type="disulfide bond" evidence="19">
    <location>
        <begin position="954"/>
        <end position="964"/>
    </location>
</feature>
<dbReference type="SUPFAM" id="SSF57196">
    <property type="entry name" value="EGF/Laminin"/>
    <property type="match status" value="17"/>
</dbReference>
<evidence type="ECO:0000256" key="11">
    <source>
        <dbReference type="ARBA" id="ARBA00022737"/>
    </source>
</evidence>
<dbReference type="FunFam" id="2.10.25.10:FF:000391">
    <property type="entry name" value="Weary, isoform C"/>
    <property type="match status" value="1"/>
</dbReference>
<evidence type="ECO:0000259" key="22">
    <source>
        <dbReference type="PROSITE" id="PS50025"/>
    </source>
</evidence>
<dbReference type="FunFam" id="2.10.25.10:FF:000185">
    <property type="entry name" value="basement membrane-specific heparan sulfate proteoglycan core protein-like"/>
    <property type="match status" value="1"/>
</dbReference>
<dbReference type="FunFam" id="2.10.25.10:FF:000279">
    <property type="entry name" value="Neurogenic locus notch 1"/>
    <property type="match status" value="2"/>
</dbReference>
<feature type="disulfide bond" evidence="19">
    <location>
        <begin position="2090"/>
        <end position="2099"/>
    </location>
</feature>
<dbReference type="Gene3D" id="2.10.25.10">
    <property type="entry name" value="Laminin"/>
    <property type="match status" value="39"/>
</dbReference>
<comment type="subcellular location">
    <subcellularLocation>
        <location evidence="2">Cell membrane</location>
        <topology evidence="2">Single-pass type I membrane protein</topology>
    </subcellularLocation>
    <subcellularLocation>
        <location evidence="3">Cell projection</location>
    </subcellularLocation>
    <subcellularLocation>
        <location evidence="1">Cytoplasm</location>
        <location evidence="1">Cytoskeleton</location>
    </subcellularLocation>
    <subcellularLocation>
        <location evidence="4">Secreted</location>
    </subcellularLocation>
</comment>
<feature type="domain" description="EGF-like" evidence="23">
    <location>
        <begin position="450"/>
        <end position="493"/>
    </location>
</feature>
<accession>A0A6J0HY75</accession>
<feature type="disulfide bond" evidence="19">
    <location>
        <begin position="438"/>
        <end position="447"/>
    </location>
</feature>
<keyword evidence="7" id="KW-0964">Secreted</keyword>
<feature type="disulfide bond" evidence="19">
    <location>
        <begin position="667"/>
        <end position="676"/>
    </location>
</feature>
<sequence>MTTKSAVPMLVCFLQLCVVNGQVICERQMTAEWRVEPKPTVIKWTPRANVCSDFYTECWNMNKSITGEILGGQNLSIPQICPLQLQLGDSLFIASEPSFQSYGMNLVNVSKEEFINCPKAAFLQEQLIFVCQIRGLHQVDPNWLGVGTHYFAELHKRGPLLCNMGLRLNVTVKQQFCQQSPNAPFCSGHGKCLSHVWEKAYNCHCFSHYSGTFCQKFDICSTKPCHNNASCTEKTEFSGDSYECTCSPKFSGKNCTEIVGQCQPSTCFNGNCVNVTPNTFLCNCDKGFTGSFCEKPGDLCESQPCLNEGICQYNRSGYVCVCPSGFLGHNCEIDINECSSRPCQNGGTCIDLPNDVACICLPIFTGKFCERILNPCELLPCLNNATCIAQQQNYNCRCMPGFTGKNCEEVIDYCGLLSINCLNEGLCLNIIGGFTCLCAPGWTGEFCQFAENACLVYPNSCSDGATCMDMSQRREQPLFQCLCPRDFTGEFCDVQIDNCGSNSCENGGTCIAYEDHFQCACPVGFEGERCELDIDACLFNNISCAPGALCMDKSHGFNYTCLSPCIGNTEVCANGGSCFYDEENQRPHCVCVLGWTGKTCLENINECEVNQCQHGATCEDGINKYRCICPLGYTGTYCELDIDNCIGNQCSQYGFCQDHLHNYSCNCVPGYEGPFCEVEINECLSSPCKNGATCMDLSGHFSCHCTAGFKGETCSVHVNECLDRPCWNGGTCEEDIRGFKCNCPFGFEGLNCEINFDECTFGFCKSNSTCLDLVADYICACPPGFTDKNCSTDIDECSLKPCKNGGHCHDLIGEFYCSCLPGFTGQFCEADVAACLSQPCGASSICKETLDGYLCFCAPGFIGARCETDIDECASFPCKNGATCIDQPGNYFCQCVAPFKGLNCEFRPCEASNPCENGAVCIEEMNLDVFPLGFHCQCVKGFAGPRCEINVNECSSNPCLHGYCYDIVNGFYCLCNPGYAGLKCDQDIDDCIVNACEHNSTCVDLHLRYQCDCLPGWEGTFCEKESNECNSEPCKNNGTCMDLFNSYRCICTTGWTGPDCSEDINECESEPCLNGATCYESVKPGQFVCICPPFYTGNFCHQRFSPCELPYNPCINNSTCLAQVDGNPMCICKTGFEGTYCEVNSDECISHPCQNEGLCVDGINHYRCSCQHGYTGTLCEVEINECLSRPCKNNGTCLDLVNRFICNCAPGYYGSLCEMDVNECETLPCLHGGSCINRLGGYLCFCLPGFTGDRCEVNTDECMSSPCLNNGSCIDGISSYRCHCKRGFTGQNCEINVNECLPDPCLHGRCIDLIDGYQCSCEAGWTSSRCEININECESTPCINGGSCQDAVNAFVCTCLSGYTGRFCEVDVDVCNEPTLNSVLCYNGGVCVDGPGRTFHCRCLAGFSGQFCEIEVNECNSSPCLHGSTCEDHINGYTCKCTQGWEGLHCELDVDECISNPCIHGICVQKEPSFGYSCFCKPGFVGRSCELNYNDCLIQSCSTGFICVDGINNITCLPTMPQSKKTVTEVARVFPSEILDNDLPSALAVSMELWSKHVSPDFHTGEVSQDFSYARYYGNSYLEFQGLHLNIQNFIHLQFKTCNPHGLLLNIEHSPETIHFLIRLLINNGTLQYQFLCDEAAEVKNITTTARVDDGHQYNVQIRQSMVPCEAELSILKLSSNTSITRNFWSDSHWLKTGPIFVGGLPHRYTTKQISGPVYNFTGCIQVIEINNVGPFRFSDAVERNNVDDCRIPVPTHLSTAFPVVSSDVPQLPEPVVPSQISSELPSVCQEGLCHNGGTCHPLSLPTGATSFRCDCPLHFTGRFCEKDTTLFFPSFTGNSYLELPSLTSVSETRTASGQETSNLTTLYLTVKTTSLNGTILYTSERNFGEQFLHLYLVEGKPTVRFSCGNSQNILTVSINQSISKGILVPITVSYMLPVSSPEGYCLIEMAADGNPPVQHRLSFSPQASQIIFGSIFLGNVPVHEEVHRCAGPIHGYKGCIRDFQVNHKELFIIDEALGGRNVENCHVPICDYHPCHNGGTCTSDAENWYCECPKLYTGKLCQFVTCDENPCGNGATCFPKSNRDAVCLCPYGRSGILCSEAINITQPSFSGTDVFGYTSFLAYSTIPNITFYYEFRLKFQLANHDSALQDNLIFFTGQKGQGLNGDDFLELGLRNGRVVYSYNLGSGTATIISKALDLTLHIHVIHLGRNLQKGWLKVDDQKNRTVTSPGRLVGLNVFSQFYLGGYREYTPELLPKGPRFKNGFQGCIFDVQVRTSINQGFKSPGTPEGHPNSGRNVGQCKDSPCSLIKCRNGGKCIERGSTVYCDCLTGWKGAFCTEIVSVCEPEHDPPHLCRQGGTCVPLPNGYTCHCPLGTTGTYCEQGISISDPSFRSNESSWMSFAPFYIRHKTHIKLQFQTLSPDGILFYTAQQLGTQSGDFLCISLVNGFTQLRYNLGDKTVILQALQKVRANGNTWHLLQAGRVGNEGYLDLDGINVTQKASPGMNVLDTHTDFFVGGVSSLNLVNSMAVENEPIGFTGCIREIVINNRELKLTATDPKDGANVGDCDGTVCGYSVCKNNGTCQVENSGFSCSCPHEWTGTTCEQSVHCSQNMCGSQALCIPQPSSFSYTCVCALGWSGKYCDSKIKFYIAKFVGNSYIKYTDSYYRKRDLQYSRISLNFTTNQTEGLIAWIGKSEDEDNDFLAIGIANATLKVVVNLGERISVPLMHRKYFTCCDGRWHFVTVVQNQTCMKVYLDEELILFEDIDPQRKYTALNYGGICYFGGFEIGRKVNVVTTGLFQKEFIGKIKDVVLFQDSKKIQLMNAEGYNVYDGNSGN</sequence>
<feature type="domain" description="EGF-like" evidence="23">
    <location>
        <begin position="869"/>
        <end position="905"/>
    </location>
</feature>
<feature type="disulfide bond" evidence="19">
    <location>
        <begin position="975"/>
        <end position="984"/>
    </location>
</feature>
<dbReference type="FunFam" id="2.10.25.10:FF:000100">
    <property type="entry name" value="neurogenic locus notch homolog protein 3"/>
    <property type="match status" value="1"/>
</dbReference>
<feature type="domain" description="EGF-like" evidence="23">
    <location>
        <begin position="1371"/>
        <end position="1413"/>
    </location>
</feature>
<dbReference type="PROSITE" id="PS00010">
    <property type="entry name" value="ASX_HYDROXYL"/>
    <property type="match status" value="17"/>
</dbReference>
<dbReference type="SMART" id="SM00289">
    <property type="entry name" value="WR1"/>
    <property type="match status" value="4"/>
</dbReference>
<evidence type="ECO:0000256" key="5">
    <source>
        <dbReference type="ARBA" id="ARBA00022475"/>
    </source>
</evidence>
<evidence type="ECO:0000256" key="16">
    <source>
        <dbReference type="ARBA" id="ARBA00023180"/>
    </source>
</evidence>
<keyword evidence="15 19" id="KW-1015">Disulfide bond</keyword>
<dbReference type="CDD" id="cd00110">
    <property type="entry name" value="LamG"/>
    <property type="match status" value="5"/>
</dbReference>
<dbReference type="Pfam" id="PF00008">
    <property type="entry name" value="EGF"/>
    <property type="match status" value="7"/>
</dbReference>
<dbReference type="InterPro" id="IPR001791">
    <property type="entry name" value="Laminin_G"/>
</dbReference>
<evidence type="ECO:0000259" key="23">
    <source>
        <dbReference type="PROSITE" id="PS50026"/>
    </source>
</evidence>
<feature type="disulfide bond" evidence="19">
    <location>
        <begin position="322"/>
        <end position="331"/>
    </location>
</feature>
<keyword evidence="16" id="KW-0325">Glycoprotein</keyword>
<dbReference type="InterPro" id="IPR009030">
    <property type="entry name" value="Growth_fac_rcpt_cys_sf"/>
</dbReference>
<comment type="caution">
    <text evidence="19">Lacks conserved residue(s) required for the propagation of feature annotation.</text>
</comment>
<feature type="domain" description="Laminin G" evidence="22">
    <location>
        <begin position="2111"/>
        <end position="2301"/>
    </location>
</feature>
<evidence type="ECO:0000256" key="17">
    <source>
        <dbReference type="ARBA" id="ARBA00023212"/>
    </source>
</evidence>
<feature type="domain" description="EGF-like" evidence="23">
    <location>
        <begin position="334"/>
        <end position="370"/>
    </location>
</feature>
<dbReference type="FunFam" id="2.10.25.10:FF:000143">
    <property type="entry name" value="Protein crumbs 1"/>
    <property type="match status" value="1"/>
</dbReference>
<feature type="disulfide bond" evidence="19">
    <location>
        <begin position="398"/>
        <end position="407"/>
    </location>
</feature>
<feature type="domain" description="EGF-like" evidence="23">
    <location>
        <begin position="1144"/>
        <end position="1180"/>
    </location>
</feature>
<keyword evidence="17" id="KW-0206">Cytoskeleton</keyword>
<dbReference type="SMART" id="SM00282">
    <property type="entry name" value="LamG"/>
    <property type="match status" value="5"/>
</dbReference>
<dbReference type="GO" id="GO:0050877">
    <property type="term" value="P:nervous system process"/>
    <property type="evidence" value="ECO:0007669"/>
    <property type="project" value="UniProtKB-ARBA"/>
</dbReference>
<dbReference type="PRINTS" id="PR00010">
    <property type="entry name" value="EGFBLOOD"/>
</dbReference>
<feature type="domain" description="EGF-like" evidence="23">
    <location>
        <begin position="2302"/>
        <end position="2338"/>
    </location>
</feature>
<feature type="disulfide bond" evidence="19">
    <location>
        <begin position="521"/>
        <end position="530"/>
    </location>
</feature>
<feature type="domain" description="Laminin G" evidence="22">
    <location>
        <begin position="1571"/>
        <end position="1750"/>
    </location>
</feature>
<feature type="domain" description="EGF-like" evidence="23">
    <location>
        <begin position="296"/>
        <end position="332"/>
    </location>
</feature>
<dbReference type="FunFam" id="2.10.25.10:FF:000173">
    <property type="entry name" value="Neurogenic locus notch protein 2"/>
    <property type="match status" value="1"/>
</dbReference>
<dbReference type="InterPro" id="IPR001881">
    <property type="entry name" value="EGF-like_Ca-bd_dom"/>
</dbReference>
<evidence type="ECO:0000313" key="25">
    <source>
        <dbReference type="RefSeq" id="XP_017679402.1"/>
    </source>
</evidence>
<feature type="disulfide bond" evidence="19">
    <location>
        <begin position="1300"/>
        <end position="1310"/>
    </location>
</feature>
<name>A0A6J0HY75_9PASS</name>
<feature type="domain" description="EGF-like" evidence="23">
    <location>
        <begin position="1063"/>
        <end position="1101"/>
    </location>
</feature>
<evidence type="ECO:0000256" key="19">
    <source>
        <dbReference type="PROSITE-ProRule" id="PRU00076"/>
    </source>
</evidence>
<feature type="domain" description="EGF-like" evidence="23">
    <location>
        <begin position="1296"/>
        <end position="1331"/>
    </location>
</feature>
<feature type="disulfide bond" evidence="19">
    <location>
        <begin position="2371"/>
        <end position="2380"/>
    </location>
</feature>